<dbReference type="GO" id="GO:0006571">
    <property type="term" value="P:tyrosine biosynthetic process"/>
    <property type="evidence" value="ECO:0007669"/>
    <property type="project" value="InterPro"/>
</dbReference>
<dbReference type="PROSITE" id="PS51176">
    <property type="entry name" value="PDH_ADH"/>
    <property type="match status" value="1"/>
</dbReference>
<evidence type="ECO:0000256" key="1">
    <source>
        <dbReference type="ARBA" id="ARBA00023002"/>
    </source>
</evidence>
<dbReference type="PANTHER" id="PTHR21363">
    <property type="entry name" value="PREPHENATE DEHYDROGENASE"/>
    <property type="match status" value="1"/>
</dbReference>
<reference evidence="3" key="2">
    <citation type="submission" date="2020-09" db="EMBL/GenBank/DDBJ databases">
        <authorList>
            <person name="Sun Q."/>
            <person name="Kim S."/>
        </authorList>
    </citation>
    <scope>NUCLEOTIDE SEQUENCE</scope>
    <source>
        <strain evidence="3">KCTC 23714</strain>
    </source>
</reference>
<dbReference type="InterPro" id="IPR036291">
    <property type="entry name" value="NAD(P)-bd_dom_sf"/>
</dbReference>
<accession>A0A918MP15</accession>
<dbReference type="Pfam" id="PF02153">
    <property type="entry name" value="PDH_N"/>
    <property type="match status" value="1"/>
</dbReference>
<proteinExistence type="predicted"/>
<dbReference type="PANTHER" id="PTHR21363:SF0">
    <property type="entry name" value="PREPHENATE DEHYDROGENASE [NADP(+)]"/>
    <property type="match status" value="1"/>
</dbReference>
<dbReference type="EMBL" id="BMYQ01000013">
    <property type="protein sequence ID" value="GGW41335.1"/>
    <property type="molecule type" value="Genomic_DNA"/>
</dbReference>
<dbReference type="Gene3D" id="3.40.50.720">
    <property type="entry name" value="NAD(P)-binding Rossmann-like Domain"/>
    <property type="match status" value="1"/>
</dbReference>
<dbReference type="InterPro" id="IPR003099">
    <property type="entry name" value="Prephen_DH"/>
</dbReference>
<dbReference type="GO" id="GO:0008977">
    <property type="term" value="F:prephenate dehydrogenase (NAD+) activity"/>
    <property type="evidence" value="ECO:0007669"/>
    <property type="project" value="InterPro"/>
</dbReference>
<dbReference type="Proteomes" id="UP000628984">
    <property type="component" value="Unassembled WGS sequence"/>
</dbReference>
<reference evidence="3" key="1">
    <citation type="journal article" date="2014" name="Int. J. Syst. Evol. Microbiol.">
        <title>Complete genome sequence of Corynebacterium casei LMG S-19264T (=DSM 44701T), isolated from a smear-ripened cheese.</title>
        <authorList>
            <consortium name="US DOE Joint Genome Institute (JGI-PGF)"/>
            <person name="Walter F."/>
            <person name="Albersmeier A."/>
            <person name="Kalinowski J."/>
            <person name="Ruckert C."/>
        </authorList>
    </citation>
    <scope>NUCLEOTIDE SEQUENCE</scope>
    <source>
        <strain evidence="3">KCTC 23714</strain>
    </source>
</reference>
<evidence type="ECO:0000313" key="3">
    <source>
        <dbReference type="EMBL" id="GGW41335.1"/>
    </source>
</evidence>
<gene>
    <name evidence="3" type="ORF">GCM10011452_32120</name>
</gene>
<keyword evidence="4" id="KW-1185">Reference proteome</keyword>
<dbReference type="GO" id="GO:0070403">
    <property type="term" value="F:NAD+ binding"/>
    <property type="evidence" value="ECO:0007669"/>
    <property type="project" value="InterPro"/>
</dbReference>
<name>A0A918MP15_9RHOB</name>
<sequence length="275" mass="29429">MFNRCQGWRSNDKTVSHLWPLVPFDGSEMSPTPAKLALIGFGAFGQLIAAHLPPHLRVHVIDPDPAAQSAALARGLCPAGIEVVGDCDWVLLAVPLGALRPVLHQIAPLLRPGAVVMDVVSVKEEPARLMQDVLPEHVELLATHPLFGPQSARTRLAGAKVALCPLRGRRWRAVAVVLRRAGLRVLRMTPQDHDREAAVGQAIVHYLARAMEEFAIPRAVTTRSFDQLVAALALVRNDPPEVAAAVLQGNLHAPAVGRRLAAAIAAQARGDAPTA</sequence>
<dbReference type="SUPFAM" id="SSF51735">
    <property type="entry name" value="NAD(P)-binding Rossmann-fold domains"/>
    <property type="match status" value="1"/>
</dbReference>
<comment type="caution">
    <text evidence="3">The sequence shown here is derived from an EMBL/GenBank/DDBJ whole genome shotgun (WGS) entry which is preliminary data.</text>
</comment>
<evidence type="ECO:0000259" key="2">
    <source>
        <dbReference type="PROSITE" id="PS51176"/>
    </source>
</evidence>
<dbReference type="AlphaFoldDB" id="A0A918MP15"/>
<protein>
    <recommendedName>
        <fullName evidence="2">Prephenate/arogenate dehydrogenase domain-containing protein</fullName>
    </recommendedName>
</protein>
<feature type="domain" description="Prephenate/arogenate dehydrogenase" evidence="2">
    <location>
        <begin position="34"/>
        <end position="275"/>
    </location>
</feature>
<dbReference type="GO" id="GO:0004665">
    <property type="term" value="F:prephenate dehydrogenase (NADP+) activity"/>
    <property type="evidence" value="ECO:0007669"/>
    <property type="project" value="InterPro"/>
</dbReference>
<organism evidence="3 4">
    <name type="scientific">Gemmobacter lanyuensis</name>
    <dbReference type="NCBI Taxonomy" id="1054497"/>
    <lineage>
        <taxon>Bacteria</taxon>
        <taxon>Pseudomonadati</taxon>
        <taxon>Pseudomonadota</taxon>
        <taxon>Alphaproteobacteria</taxon>
        <taxon>Rhodobacterales</taxon>
        <taxon>Paracoccaceae</taxon>
        <taxon>Gemmobacter</taxon>
    </lineage>
</organism>
<evidence type="ECO:0000313" key="4">
    <source>
        <dbReference type="Proteomes" id="UP000628984"/>
    </source>
</evidence>
<keyword evidence="1" id="KW-0560">Oxidoreductase</keyword>
<dbReference type="InterPro" id="IPR046826">
    <property type="entry name" value="PDH_N"/>
</dbReference>
<dbReference type="InterPro" id="IPR050812">
    <property type="entry name" value="Preph/Arog_dehydrog"/>
</dbReference>